<dbReference type="Proteomes" id="UP001403385">
    <property type="component" value="Unassembled WGS sequence"/>
</dbReference>
<name>A0AAW9SAC7_9BACT</name>
<feature type="domain" description="ABM" evidence="1">
    <location>
        <begin position="45"/>
        <end position="134"/>
    </location>
</feature>
<feature type="domain" description="ABM" evidence="1">
    <location>
        <begin position="155"/>
        <end position="243"/>
    </location>
</feature>
<keyword evidence="2" id="KW-0560">Oxidoreductase</keyword>
<dbReference type="AlphaFoldDB" id="A0AAW9SAC7"/>
<keyword evidence="3" id="KW-1185">Reference proteome</keyword>
<protein>
    <submittedName>
        <fullName evidence="2">Quinol monooxygenase</fullName>
        <ecNumber evidence="2">1.-.-.-</ecNumber>
    </submittedName>
</protein>
<gene>
    <name evidence="2" type="ORF">AAG747_18585</name>
</gene>
<evidence type="ECO:0000313" key="2">
    <source>
        <dbReference type="EMBL" id="MEN7549939.1"/>
    </source>
</evidence>
<dbReference type="InterPro" id="IPR050744">
    <property type="entry name" value="AI-2_Isomerase_LsrG"/>
</dbReference>
<dbReference type="PROSITE" id="PS51725">
    <property type="entry name" value="ABM"/>
    <property type="match status" value="2"/>
</dbReference>
<dbReference type="InterPro" id="IPR007138">
    <property type="entry name" value="ABM_dom"/>
</dbReference>
<keyword evidence="2" id="KW-0503">Monooxygenase</keyword>
<dbReference type="PANTHER" id="PTHR33336">
    <property type="entry name" value="QUINOL MONOOXYGENASE YGIN-RELATED"/>
    <property type="match status" value="1"/>
</dbReference>
<evidence type="ECO:0000259" key="1">
    <source>
        <dbReference type="PROSITE" id="PS51725"/>
    </source>
</evidence>
<dbReference type="RefSeq" id="WP_346822718.1">
    <property type="nucleotide sequence ID" value="NZ_JBDKWZ010000011.1"/>
</dbReference>
<dbReference type="InterPro" id="IPR011008">
    <property type="entry name" value="Dimeric_a/b-barrel"/>
</dbReference>
<proteinExistence type="predicted"/>
<dbReference type="Pfam" id="PF03992">
    <property type="entry name" value="ABM"/>
    <property type="match status" value="2"/>
</dbReference>
<dbReference type="Gene3D" id="3.30.70.100">
    <property type="match status" value="2"/>
</dbReference>
<comment type="caution">
    <text evidence="2">The sequence shown here is derived from an EMBL/GenBank/DDBJ whole genome shotgun (WGS) entry which is preliminary data.</text>
</comment>
<reference evidence="2 3" key="1">
    <citation type="submission" date="2024-04" db="EMBL/GenBank/DDBJ databases">
        <title>Novel genus in family Flammeovirgaceae.</title>
        <authorList>
            <person name="Nguyen T.H."/>
            <person name="Vuong T.Q."/>
            <person name="Le H."/>
            <person name="Kim S.-G."/>
        </authorList>
    </citation>
    <scope>NUCLEOTIDE SEQUENCE [LARGE SCALE GENOMIC DNA]</scope>
    <source>
        <strain evidence="2 3">JCM 23209</strain>
    </source>
</reference>
<dbReference type="PANTHER" id="PTHR33336:SF3">
    <property type="entry name" value="ABM DOMAIN-CONTAINING PROTEIN"/>
    <property type="match status" value="1"/>
</dbReference>
<evidence type="ECO:0000313" key="3">
    <source>
        <dbReference type="Proteomes" id="UP001403385"/>
    </source>
</evidence>
<organism evidence="2 3">
    <name type="scientific">Rapidithrix thailandica</name>
    <dbReference type="NCBI Taxonomy" id="413964"/>
    <lineage>
        <taxon>Bacteria</taxon>
        <taxon>Pseudomonadati</taxon>
        <taxon>Bacteroidota</taxon>
        <taxon>Cytophagia</taxon>
        <taxon>Cytophagales</taxon>
        <taxon>Flammeovirgaceae</taxon>
        <taxon>Rapidithrix</taxon>
    </lineage>
</organism>
<sequence length="257" mass="30404">MQTTRYSIHGQLFLALVFTYFLWNDSQAQSTISEERNPSVEMGIITLLVTFRVKPSEKELFKQALLEDVQYARKEKGNITMELYEGKDRPNTLYLFERWENQKELDKHFEQPYTQKVLKLNETALIEPMEIAYLDDLAPLSVEALPRPVYTDKMVDLVVVFKVKEGKQAKFIRQFRKSVQHSRPETGNIAFHIHSVKDDAVTFVLYERWQNQEALDFHFEQHYTKELFETFKEVLDRPVEESLRFITEISTPLQEAK</sequence>
<dbReference type="SUPFAM" id="SSF54909">
    <property type="entry name" value="Dimeric alpha+beta barrel"/>
    <property type="match status" value="2"/>
</dbReference>
<accession>A0AAW9SAC7</accession>
<dbReference type="EC" id="1.-.-.-" evidence="2"/>
<dbReference type="GO" id="GO:0004497">
    <property type="term" value="F:monooxygenase activity"/>
    <property type="evidence" value="ECO:0007669"/>
    <property type="project" value="UniProtKB-KW"/>
</dbReference>
<dbReference type="EMBL" id="JBDKWZ010000011">
    <property type="protein sequence ID" value="MEN7549939.1"/>
    <property type="molecule type" value="Genomic_DNA"/>
</dbReference>